<evidence type="ECO:0000256" key="24">
    <source>
        <dbReference type="SAM" id="Phobius"/>
    </source>
</evidence>
<evidence type="ECO:0000313" key="30">
    <source>
        <dbReference type="Ensembl" id="ENSCLMP00005047203.1"/>
    </source>
</evidence>
<dbReference type="PROSITE" id="PS00791">
    <property type="entry name" value="RECEPTOR_TYR_KIN_V_2"/>
    <property type="match status" value="1"/>
</dbReference>
<evidence type="ECO:0000256" key="21">
    <source>
        <dbReference type="PIRSR" id="PIRSR000666-2"/>
    </source>
</evidence>
<evidence type="ECO:0000256" key="16">
    <source>
        <dbReference type="ARBA" id="ARBA00023136"/>
    </source>
</evidence>
<dbReference type="InterPro" id="IPR003961">
    <property type="entry name" value="FN3_dom"/>
</dbReference>
<evidence type="ECO:0000256" key="10">
    <source>
        <dbReference type="ARBA" id="ARBA00022741"/>
    </source>
</evidence>
<keyword evidence="31" id="KW-1185">Reference proteome</keyword>
<dbReference type="GO" id="GO:0001525">
    <property type="term" value="P:angiogenesis"/>
    <property type="evidence" value="ECO:0007669"/>
    <property type="project" value="UniProtKB-KW"/>
</dbReference>
<dbReference type="PRINTS" id="PR00109">
    <property type="entry name" value="TYRKINASE"/>
</dbReference>
<dbReference type="PROSITE" id="PS51550">
    <property type="entry name" value="EPH_LBD"/>
    <property type="match status" value="1"/>
</dbReference>
<dbReference type="SMART" id="SM00615">
    <property type="entry name" value="EPH_lbd"/>
    <property type="match status" value="1"/>
</dbReference>
<dbReference type="InterPro" id="IPR016257">
    <property type="entry name" value="Tyr_kinase_ephrin_rcpt"/>
</dbReference>
<evidence type="ECO:0000256" key="23">
    <source>
        <dbReference type="PROSITE-ProRule" id="PRU10141"/>
    </source>
</evidence>
<evidence type="ECO:0000256" key="19">
    <source>
        <dbReference type="ARBA" id="ARBA00023180"/>
    </source>
</evidence>
<keyword evidence="13" id="KW-0832">Ubl conjugation</keyword>
<dbReference type="PANTHER" id="PTHR46877:SF20">
    <property type="entry name" value="RECEPTOR PROTEIN-TYROSINE KINASE"/>
    <property type="match status" value="1"/>
</dbReference>
<dbReference type="InterPro" id="IPR036116">
    <property type="entry name" value="FN3_sf"/>
</dbReference>
<feature type="domain" description="SAM" evidence="27">
    <location>
        <begin position="901"/>
        <end position="965"/>
    </location>
</feature>
<dbReference type="InterPro" id="IPR013783">
    <property type="entry name" value="Ig-like_fold"/>
</dbReference>
<dbReference type="FunFam" id="2.60.40.10:FF:000059">
    <property type="entry name" value="Ephrin type-A receptor 6"/>
    <property type="match status" value="1"/>
</dbReference>
<evidence type="ECO:0000256" key="2">
    <source>
        <dbReference type="ARBA" id="ARBA00011902"/>
    </source>
</evidence>
<dbReference type="GO" id="GO:0030425">
    <property type="term" value="C:dendrite"/>
    <property type="evidence" value="ECO:0007669"/>
    <property type="project" value="TreeGrafter"/>
</dbReference>
<dbReference type="FunFam" id="1.10.150.50:FF:000029">
    <property type="entry name" value="Ephrin type-A receptor 1"/>
    <property type="match status" value="1"/>
</dbReference>
<keyword evidence="7 24" id="KW-0812">Transmembrane</keyword>
<evidence type="ECO:0000256" key="6">
    <source>
        <dbReference type="ARBA" id="ARBA00022679"/>
    </source>
</evidence>
<dbReference type="Gene3D" id="2.60.40.10">
    <property type="entry name" value="Immunoglobulins"/>
    <property type="match status" value="2"/>
</dbReference>
<dbReference type="FunFam" id="2.10.50.10:FF:000001">
    <property type="entry name" value="Ephrin type-A receptor 5"/>
    <property type="match status" value="1"/>
</dbReference>
<gene>
    <name evidence="30" type="primary">epha2a</name>
</gene>
<dbReference type="KEGG" id="clum:117730558"/>
<dbReference type="SMART" id="SM01411">
    <property type="entry name" value="Ephrin_rec_like"/>
    <property type="match status" value="1"/>
</dbReference>
<dbReference type="InterPro" id="IPR027936">
    <property type="entry name" value="Eph_TM"/>
</dbReference>
<dbReference type="SMART" id="SM00060">
    <property type="entry name" value="FN3"/>
    <property type="match status" value="2"/>
</dbReference>
<keyword evidence="14" id="KW-0130">Cell adhesion</keyword>
<keyword evidence="18" id="KW-0675">Receptor</keyword>
<dbReference type="PIRSF" id="PIRSF000666">
    <property type="entry name" value="TyrPK_ephrin_receptor"/>
    <property type="match status" value="1"/>
</dbReference>
<evidence type="ECO:0000259" key="27">
    <source>
        <dbReference type="PROSITE" id="PS50105"/>
    </source>
</evidence>
<dbReference type="FunFam" id="2.60.40.10:FF:002007">
    <property type="entry name" value="Eph receptor A2 a"/>
    <property type="match status" value="1"/>
</dbReference>
<dbReference type="InterPro" id="IPR001090">
    <property type="entry name" value="Ephrin_rcpt_lig-bd_dom"/>
</dbReference>
<sequence>MELRLVNLFLFLFINQVFISLQSKEQVLLDMRASGSELGWLTLPYENGWEIVQTVVNGSLFYTYSVCSIDSTEQDNWLRTTFIQRRPGSTRVSVELRFIVRDCNTFDGASVACKETFNLFISEADADVGTNFRKGQFRKVATIAPDEVTRGRILKVNTETRTVGPLSRKGFYLAFQDMGACVALLSVRVYYKTCPSTVQSLAAFPETVADALREVEGACVENAVSQATPRIYCTAEGEWVVPVGQCQCLAGYETTGDSCQACKPGYFKTSVSNELCQVCPDNSKPSAAGATECQCEEGFFRSPSDTPTSPCSAPPSAPRDLISTTLSAQGRLQLSWSPPLVTGGRSDLVYSVVCEHCDEALCVPCGEKIRFEQGPTDLQDTTVVVSDLDSHLNYTFTVEAHSGVSQFGTGRPIASITTALDYTDPPKVTLIHLDDRSPTSLSLSWTLSRRPPAHINHRYELMYRRKDDEGERDVTTYTVLILEKGSVQINDLTPDTTYMFRVQALSPEGIPGSYSVEHEFLTAPLAESQIQNNSTMVMGAVVGVAIILLVVVAVLLLRKRRLNSRGRGGPEDPYFSTDQLKPLKTYVDPHMYEDPNIAIQKFVTEIDPTAISKQKVIGVGEFGEVFWGVMKTPKREEVAVAIKTLKPGYSEKQRQDFLSEASIMGQFSHPNIIRLEGVVTKFKHAMLVTEYMENGALDMYLKDRDGEIASYQLAGMLRGIAAGMKYLSDMNYVHRDLAARNVLVNSCLECKVSDFGLSRVLEDDAEGTYTTRGGKIPIRWTAPEAIAYRKFTSASDVWSFGIVMWEVMAFGERPYWDMSNHEVMKAINEAFRLPAPMDCPSAIYQLMLQCWQHDRSKRPRFTDIVNILDKLLRSPESLKTIADFDPRVSIRLPSTSGCDGTMFRSVPEWLESIKMSQYNESFARAGITTMEQVLALRHEDIRNIGVRLPGHMKRIAYSILGLKDEASSLSVFAV</sequence>
<feature type="signal peptide" evidence="25">
    <location>
        <begin position="1"/>
        <end position="23"/>
    </location>
</feature>
<keyword evidence="22" id="KW-1015">Disulfide bond</keyword>
<feature type="domain" description="Eph LBD" evidence="29">
    <location>
        <begin position="25"/>
        <end position="199"/>
    </location>
</feature>
<evidence type="ECO:0000256" key="7">
    <source>
        <dbReference type="ARBA" id="ARBA00022692"/>
    </source>
</evidence>
<evidence type="ECO:0000256" key="20">
    <source>
        <dbReference type="PIRSR" id="PIRSR000666-1"/>
    </source>
</evidence>
<dbReference type="SUPFAM" id="SSF49265">
    <property type="entry name" value="Fibronectin type III"/>
    <property type="match status" value="1"/>
</dbReference>
<dbReference type="InterPro" id="IPR020635">
    <property type="entry name" value="Tyr_kinase_cat_dom"/>
</dbReference>
<protein>
    <recommendedName>
        <fullName evidence="2">receptor protein-tyrosine kinase</fullName>
        <ecNumber evidence="2">2.7.10.1</ecNumber>
    </recommendedName>
</protein>
<evidence type="ECO:0000256" key="8">
    <source>
        <dbReference type="ARBA" id="ARBA00022729"/>
    </source>
</evidence>
<organism evidence="30 31">
    <name type="scientific">Cyclopterus lumpus</name>
    <name type="common">Lumpsucker</name>
    <dbReference type="NCBI Taxonomy" id="8103"/>
    <lineage>
        <taxon>Eukaryota</taxon>
        <taxon>Metazoa</taxon>
        <taxon>Chordata</taxon>
        <taxon>Craniata</taxon>
        <taxon>Vertebrata</taxon>
        <taxon>Euteleostomi</taxon>
        <taxon>Actinopterygii</taxon>
        <taxon>Neopterygii</taxon>
        <taxon>Teleostei</taxon>
        <taxon>Neoteleostei</taxon>
        <taxon>Acanthomorphata</taxon>
        <taxon>Eupercaria</taxon>
        <taxon>Perciformes</taxon>
        <taxon>Cottioidei</taxon>
        <taxon>Cottales</taxon>
        <taxon>Cyclopteridae</taxon>
        <taxon>Cyclopterus</taxon>
    </lineage>
</organism>
<dbReference type="Pfam" id="PF00536">
    <property type="entry name" value="SAM_1"/>
    <property type="match status" value="1"/>
</dbReference>
<dbReference type="Gene3D" id="2.60.120.260">
    <property type="entry name" value="Galactose-binding domain-like"/>
    <property type="match status" value="1"/>
</dbReference>
<dbReference type="InterPro" id="IPR008266">
    <property type="entry name" value="Tyr_kinase_AS"/>
</dbReference>
<keyword evidence="10 21" id="KW-0547">Nucleotide-binding</keyword>
<dbReference type="GO" id="GO:0007411">
    <property type="term" value="P:axon guidance"/>
    <property type="evidence" value="ECO:0007669"/>
    <property type="project" value="TreeGrafter"/>
</dbReference>
<evidence type="ECO:0000256" key="5">
    <source>
        <dbReference type="ARBA" id="ARBA00022657"/>
    </source>
</evidence>
<dbReference type="GO" id="GO:0007155">
    <property type="term" value="P:cell adhesion"/>
    <property type="evidence" value="ECO:0007669"/>
    <property type="project" value="UniProtKB-KW"/>
</dbReference>
<evidence type="ECO:0000259" key="28">
    <source>
        <dbReference type="PROSITE" id="PS50853"/>
    </source>
</evidence>
<dbReference type="InterPro" id="IPR008979">
    <property type="entry name" value="Galactose-bd-like_sf"/>
</dbReference>
<feature type="disulfide bond" evidence="22">
    <location>
        <begin position="67"/>
        <end position="181"/>
    </location>
</feature>
<keyword evidence="15 24" id="KW-1133">Transmembrane helix</keyword>
<name>A0A8C3ATS1_CYCLU</name>
<dbReference type="GO" id="GO:0005005">
    <property type="term" value="F:transmembrane-ephrin receptor activity"/>
    <property type="evidence" value="ECO:0007669"/>
    <property type="project" value="TreeGrafter"/>
</dbReference>
<dbReference type="Pfam" id="PF25599">
    <property type="entry name" value="Ephrin_CRD"/>
    <property type="match status" value="1"/>
</dbReference>
<dbReference type="InterPro" id="IPR002049">
    <property type="entry name" value="LE_dom"/>
</dbReference>
<dbReference type="Gene3D" id="1.10.150.50">
    <property type="entry name" value="Transcription Factor, Ets-1"/>
    <property type="match status" value="1"/>
</dbReference>
<feature type="binding site" evidence="21">
    <location>
        <begin position="617"/>
        <end position="625"/>
    </location>
    <ligand>
        <name>ATP</name>
        <dbReference type="ChEBI" id="CHEBI:30616"/>
    </ligand>
</feature>
<accession>A0A8C3ATS1</accession>
<evidence type="ECO:0000256" key="25">
    <source>
        <dbReference type="SAM" id="SignalP"/>
    </source>
</evidence>
<evidence type="ECO:0000256" key="3">
    <source>
        <dbReference type="ARBA" id="ARBA00022475"/>
    </source>
</evidence>
<dbReference type="InterPro" id="IPR001426">
    <property type="entry name" value="Tyr_kinase_rcpt_V_CS"/>
</dbReference>
<dbReference type="PROSITE" id="PS00109">
    <property type="entry name" value="PROTEIN_KINASE_TYR"/>
    <property type="match status" value="1"/>
</dbReference>
<dbReference type="SUPFAM" id="SSF57184">
    <property type="entry name" value="Growth factor receptor domain"/>
    <property type="match status" value="1"/>
</dbReference>
<dbReference type="SUPFAM" id="SSF47769">
    <property type="entry name" value="SAM/Pointed domain"/>
    <property type="match status" value="1"/>
</dbReference>
<dbReference type="SUPFAM" id="SSF49785">
    <property type="entry name" value="Galactose-binding domain-like"/>
    <property type="match status" value="1"/>
</dbReference>
<keyword evidence="3" id="KW-1003">Cell membrane</keyword>
<feature type="binding site" evidence="21 23">
    <location>
        <position position="643"/>
    </location>
    <ligand>
        <name>ATP</name>
        <dbReference type="ChEBI" id="CHEBI:30616"/>
    </ligand>
</feature>
<evidence type="ECO:0000256" key="18">
    <source>
        <dbReference type="ARBA" id="ARBA00023170"/>
    </source>
</evidence>
<dbReference type="FunFam" id="3.30.200.20:FF:000143">
    <property type="entry name" value="Ephrin type-B receptor 6"/>
    <property type="match status" value="1"/>
</dbReference>
<feature type="disulfide bond" evidence="22">
    <location>
        <begin position="103"/>
        <end position="113"/>
    </location>
</feature>
<evidence type="ECO:0000256" key="14">
    <source>
        <dbReference type="ARBA" id="ARBA00022889"/>
    </source>
</evidence>
<evidence type="ECO:0000313" key="31">
    <source>
        <dbReference type="Proteomes" id="UP000694565"/>
    </source>
</evidence>
<evidence type="ECO:0000259" key="26">
    <source>
        <dbReference type="PROSITE" id="PS50011"/>
    </source>
</evidence>
<dbReference type="InterPro" id="IPR001245">
    <property type="entry name" value="Ser-Thr/Tyr_kinase_cat_dom"/>
</dbReference>
<keyword evidence="19" id="KW-0325">Glycoprotein</keyword>
<dbReference type="PROSITE" id="PS50011">
    <property type="entry name" value="PROTEIN_KINASE_DOM"/>
    <property type="match status" value="1"/>
</dbReference>
<dbReference type="Pfam" id="PF14575">
    <property type="entry name" value="EphA2_TM"/>
    <property type="match status" value="1"/>
</dbReference>
<keyword evidence="12 21" id="KW-0067">ATP-binding</keyword>
<dbReference type="EC" id="2.7.10.1" evidence="2"/>
<dbReference type="GO" id="GO:0005524">
    <property type="term" value="F:ATP binding"/>
    <property type="evidence" value="ECO:0007669"/>
    <property type="project" value="UniProtKB-UniRule"/>
</dbReference>
<comment type="subcellular location">
    <subcellularLocation>
        <location evidence="1">Cell membrane</location>
        <topology evidence="1">Single-pass type I membrane protein</topology>
    </subcellularLocation>
</comment>
<feature type="chain" id="PRO_5034909157" description="receptor protein-tyrosine kinase" evidence="25">
    <location>
        <begin position="24"/>
        <end position="974"/>
    </location>
</feature>
<dbReference type="Gene3D" id="2.60.40.1770">
    <property type="entry name" value="ephrin a2 ectodomain"/>
    <property type="match status" value="1"/>
</dbReference>
<dbReference type="GO" id="GO:0005886">
    <property type="term" value="C:plasma membrane"/>
    <property type="evidence" value="ECO:0007669"/>
    <property type="project" value="UniProtKB-SubCell"/>
</dbReference>
<evidence type="ECO:0000256" key="15">
    <source>
        <dbReference type="ARBA" id="ARBA00022989"/>
    </source>
</evidence>
<feature type="transmembrane region" description="Helical" evidence="24">
    <location>
        <begin position="536"/>
        <end position="557"/>
    </location>
</feature>
<keyword evidence="16 24" id="KW-0472">Membrane</keyword>
<dbReference type="InterPro" id="IPR017441">
    <property type="entry name" value="Protein_kinase_ATP_BS"/>
</dbReference>
<dbReference type="PANTHER" id="PTHR46877">
    <property type="entry name" value="EPH RECEPTOR A5"/>
    <property type="match status" value="1"/>
</dbReference>
<dbReference type="CDD" id="cd00055">
    <property type="entry name" value="EGF_Lam"/>
    <property type="match status" value="1"/>
</dbReference>
<dbReference type="GeneTree" id="ENSGT00940000165103"/>
<feature type="domain" description="Fibronectin type-III" evidence="28">
    <location>
        <begin position="317"/>
        <end position="421"/>
    </location>
</feature>
<dbReference type="Pfam" id="PF01404">
    <property type="entry name" value="Ephrin_lbd"/>
    <property type="match status" value="1"/>
</dbReference>
<dbReference type="PROSITE" id="PS50105">
    <property type="entry name" value="SAM_DOMAIN"/>
    <property type="match status" value="1"/>
</dbReference>
<dbReference type="Pfam" id="PF07714">
    <property type="entry name" value="PK_Tyr_Ser-Thr"/>
    <property type="match status" value="1"/>
</dbReference>
<reference evidence="30" key="2">
    <citation type="submission" date="2025-09" db="UniProtKB">
        <authorList>
            <consortium name="Ensembl"/>
        </authorList>
    </citation>
    <scope>IDENTIFICATION</scope>
</reference>
<evidence type="ECO:0000256" key="11">
    <source>
        <dbReference type="ARBA" id="ARBA00022777"/>
    </source>
</evidence>
<evidence type="ECO:0000256" key="22">
    <source>
        <dbReference type="PIRSR" id="PIRSR000666-3"/>
    </source>
</evidence>
<evidence type="ECO:0000259" key="29">
    <source>
        <dbReference type="PROSITE" id="PS51550"/>
    </source>
</evidence>
<dbReference type="SMART" id="SM00454">
    <property type="entry name" value="SAM"/>
    <property type="match status" value="1"/>
</dbReference>
<feature type="domain" description="Protein kinase" evidence="26">
    <location>
        <begin position="611"/>
        <end position="872"/>
    </location>
</feature>
<evidence type="ECO:0000256" key="9">
    <source>
        <dbReference type="ARBA" id="ARBA00022737"/>
    </source>
</evidence>
<keyword evidence="11" id="KW-0418">Kinase</keyword>
<evidence type="ECO:0000256" key="4">
    <source>
        <dbReference type="ARBA" id="ARBA00022553"/>
    </source>
</evidence>
<dbReference type="AlphaFoldDB" id="A0A8C3ATS1"/>
<evidence type="ECO:0000256" key="13">
    <source>
        <dbReference type="ARBA" id="ARBA00022843"/>
    </source>
</evidence>
<dbReference type="FunFam" id="2.60.120.260:FF:000023">
    <property type="entry name" value="Ephrin type-A receptor 2"/>
    <property type="match status" value="1"/>
</dbReference>
<dbReference type="InterPro" id="IPR000719">
    <property type="entry name" value="Prot_kinase_dom"/>
</dbReference>
<keyword evidence="8 25" id="KW-0732">Signal</keyword>
<dbReference type="RefSeq" id="XP_034388222.1">
    <property type="nucleotide sequence ID" value="XM_034532331.1"/>
</dbReference>
<dbReference type="InterPro" id="IPR050449">
    <property type="entry name" value="Ephrin_rcpt_TKs"/>
</dbReference>
<dbReference type="GeneID" id="117730558"/>
<dbReference type="OrthoDB" id="4062651at2759"/>
<dbReference type="SMART" id="SM00219">
    <property type="entry name" value="TyrKc"/>
    <property type="match status" value="1"/>
</dbReference>
<keyword evidence="5" id="KW-0037">Angiogenesis</keyword>
<dbReference type="PROSITE" id="PS00790">
    <property type="entry name" value="RECEPTOR_TYR_KIN_V_1"/>
    <property type="match status" value="1"/>
</dbReference>
<dbReference type="Ensembl" id="ENSCLMT00005048819.1">
    <property type="protein sequence ID" value="ENSCLMP00005047203.1"/>
    <property type="gene ID" value="ENSCLMG00005021653.1"/>
</dbReference>
<proteinExistence type="predicted"/>
<evidence type="ECO:0000256" key="17">
    <source>
        <dbReference type="ARBA" id="ARBA00023137"/>
    </source>
</evidence>
<dbReference type="CTD" id="30689"/>
<dbReference type="FunFam" id="1.10.510.10:FF:000019">
    <property type="entry name" value="Ephrin type-A receptor 5"/>
    <property type="match status" value="1"/>
</dbReference>
<keyword evidence="17" id="KW-0829">Tyrosine-protein kinase</keyword>
<feature type="domain" description="Fibronectin type-III" evidence="28">
    <location>
        <begin position="427"/>
        <end position="525"/>
    </location>
</feature>
<evidence type="ECO:0000256" key="1">
    <source>
        <dbReference type="ARBA" id="ARBA00004251"/>
    </source>
</evidence>
<keyword evidence="6" id="KW-0808">Transferase</keyword>
<dbReference type="InterPro" id="IPR001660">
    <property type="entry name" value="SAM"/>
</dbReference>
<reference evidence="30" key="1">
    <citation type="submission" date="2025-08" db="UniProtKB">
        <authorList>
            <consortium name="Ensembl"/>
        </authorList>
    </citation>
    <scope>IDENTIFICATION</scope>
</reference>
<dbReference type="CDD" id="cd00063">
    <property type="entry name" value="FN3"/>
    <property type="match status" value="2"/>
</dbReference>
<dbReference type="InterPro" id="IPR013761">
    <property type="entry name" value="SAM/pointed_sf"/>
</dbReference>
<dbReference type="InterPro" id="IPR009030">
    <property type="entry name" value="Growth_fac_rcpt_cys_sf"/>
</dbReference>
<dbReference type="Gene3D" id="2.10.50.10">
    <property type="entry name" value="Tumor Necrosis Factor Receptor, subunit A, domain 2"/>
    <property type="match status" value="1"/>
</dbReference>
<dbReference type="Gene3D" id="3.30.200.20">
    <property type="entry name" value="Phosphorylase Kinase, domain 1"/>
    <property type="match status" value="1"/>
</dbReference>
<dbReference type="Pfam" id="PF00041">
    <property type="entry name" value="fn3"/>
    <property type="match status" value="2"/>
</dbReference>
<evidence type="ECO:0000256" key="12">
    <source>
        <dbReference type="ARBA" id="ARBA00022840"/>
    </source>
</evidence>
<dbReference type="Gene3D" id="1.10.510.10">
    <property type="entry name" value="Transferase(Phosphotransferase) domain 1"/>
    <property type="match status" value="1"/>
</dbReference>
<dbReference type="PROSITE" id="PS50853">
    <property type="entry name" value="FN3"/>
    <property type="match status" value="2"/>
</dbReference>
<dbReference type="InterPro" id="IPR011009">
    <property type="entry name" value="Kinase-like_dom_sf"/>
</dbReference>
<dbReference type="Proteomes" id="UP000694565">
    <property type="component" value="Unplaced"/>
</dbReference>
<keyword evidence="4" id="KW-0597">Phosphoprotein</keyword>
<feature type="active site" description="Proton acceptor" evidence="20">
    <location>
        <position position="736"/>
    </location>
</feature>
<dbReference type="SUPFAM" id="SSF56112">
    <property type="entry name" value="Protein kinase-like (PK-like)"/>
    <property type="match status" value="1"/>
</dbReference>
<dbReference type="PROSITE" id="PS00107">
    <property type="entry name" value="PROTEIN_KINASE_ATP"/>
    <property type="match status" value="1"/>
</dbReference>
<keyword evidence="9" id="KW-0677">Repeat</keyword>